<evidence type="ECO:0000313" key="17">
    <source>
        <dbReference type="Proteomes" id="UP000199093"/>
    </source>
</evidence>
<dbReference type="GO" id="GO:0009366">
    <property type="term" value="C:enterobactin synthetase complex"/>
    <property type="evidence" value="ECO:0007669"/>
    <property type="project" value="InterPro"/>
</dbReference>
<evidence type="ECO:0000256" key="4">
    <source>
        <dbReference type="ARBA" id="ARBA00011503"/>
    </source>
</evidence>
<evidence type="ECO:0000259" key="15">
    <source>
        <dbReference type="Pfam" id="PF17837"/>
    </source>
</evidence>
<evidence type="ECO:0000313" key="16">
    <source>
        <dbReference type="EMBL" id="SDI80683.1"/>
    </source>
</evidence>
<dbReference type="InterPro" id="IPR037143">
    <property type="entry name" value="4-PPantetheinyl_Trfase_dom_sf"/>
</dbReference>
<comment type="pathway">
    <text evidence="2">Siderophore biosynthesis; enterobactin biosynthesis.</text>
</comment>
<feature type="binding site" evidence="12">
    <location>
        <begin position="80"/>
        <end position="81"/>
    </location>
    <ligand>
        <name>CoA</name>
        <dbReference type="ChEBI" id="CHEBI:57287"/>
    </ligand>
</feature>
<accession>A0A1G8NKE7</accession>
<name>A0A1G8NKE7_9RHOB</name>
<dbReference type="InterPro" id="IPR008278">
    <property type="entry name" value="4-PPantetheinyl_Trfase_dom"/>
</dbReference>
<gene>
    <name evidence="16" type="ORF">SAMN04487993_1010116</name>
</gene>
<dbReference type="PRINTS" id="PR01399">
    <property type="entry name" value="ENTSNTHTASED"/>
</dbReference>
<evidence type="ECO:0000256" key="11">
    <source>
        <dbReference type="ARBA" id="ARBA00049191"/>
    </source>
</evidence>
<comment type="subunit">
    <text evidence="4">EntB, EntD, EntE, and EntF form a multienzyme complex called enterobactin synthase.</text>
</comment>
<dbReference type="GO" id="GO:0005886">
    <property type="term" value="C:plasma membrane"/>
    <property type="evidence" value="ECO:0007669"/>
    <property type="project" value="TreeGrafter"/>
</dbReference>
<evidence type="ECO:0000256" key="7">
    <source>
        <dbReference type="ARBA" id="ARBA00023191"/>
    </source>
</evidence>
<dbReference type="UniPathway" id="UPA00017"/>
<dbReference type="Pfam" id="PF17837">
    <property type="entry name" value="4PPT_N"/>
    <property type="match status" value="1"/>
</dbReference>
<protein>
    <recommendedName>
        <fullName evidence="5">Enterobactin synthase component D</fullName>
    </recommendedName>
    <alternativeName>
        <fullName evidence="8">4'-phosphopantetheinyl transferase EntD</fullName>
    </alternativeName>
    <alternativeName>
        <fullName evidence="9">Enterochelin synthase D</fullName>
    </alternativeName>
</protein>
<evidence type="ECO:0000256" key="8">
    <source>
        <dbReference type="ARBA" id="ARBA00029894"/>
    </source>
</evidence>
<dbReference type="InterPro" id="IPR003542">
    <property type="entry name" value="Enbac_synth_compD-like"/>
</dbReference>
<evidence type="ECO:0000256" key="12">
    <source>
        <dbReference type="PIRSR" id="PIRSR603542-1"/>
    </source>
</evidence>
<dbReference type="GO" id="GO:0009239">
    <property type="term" value="P:enterobactin biosynthetic process"/>
    <property type="evidence" value="ECO:0007669"/>
    <property type="project" value="UniProtKB-UniPathway"/>
</dbReference>
<dbReference type="STRING" id="555512.SAMN04487993_1010116"/>
<comment type="similarity">
    <text evidence="3">Belongs to the P-Pant transferase superfamily. EntD family.</text>
</comment>
<proteinExistence type="inferred from homology"/>
<dbReference type="SUPFAM" id="SSF56214">
    <property type="entry name" value="4'-phosphopantetheinyl transferase"/>
    <property type="match status" value="1"/>
</dbReference>
<dbReference type="PANTHER" id="PTHR38096">
    <property type="entry name" value="ENTEROBACTIN SYNTHASE COMPONENT D"/>
    <property type="match status" value="1"/>
</dbReference>
<dbReference type="InterPro" id="IPR041354">
    <property type="entry name" value="4PPT_N"/>
</dbReference>
<dbReference type="EMBL" id="FNEJ01000010">
    <property type="protein sequence ID" value="SDI80683.1"/>
    <property type="molecule type" value="Genomic_DNA"/>
</dbReference>
<evidence type="ECO:0000256" key="13">
    <source>
        <dbReference type="PIRSR" id="PIRSR603542-2"/>
    </source>
</evidence>
<evidence type="ECO:0000256" key="10">
    <source>
        <dbReference type="ARBA" id="ARBA00049176"/>
    </source>
</evidence>
<comment type="cofactor">
    <cofactor evidence="13">
        <name>Mg(2+)</name>
        <dbReference type="ChEBI" id="CHEBI:18420"/>
    </cofactor>
</comment>
<dbReference type="AlphaFoldDB" id="A0A1G8NKE7"/>
<feature type="domain" description="4'-phosphopantetheinyl transferase N-terminal" evidence="15">
    <location>
        <begin position="25"/>
        <end position="91"/>
    </location>
</feature>
<evidence type="ECO:0000256" key="6">
    <source>
        <dbReference type="ARBA" id="ARBA00022679"/>
    </source>
</evidence>
<feature type="binding site" evidence="12">
    <location>
        <position position="36"/>
    </location>
    <ligand>
        <name>CoA</name>
        <dbReference type="ChEBI" id="CHEBI:57287"/>
    </ligand>
</feature>
<dbReference type="Pfam" id="PF01648">
    <property type="entry name" value="ACPS"/>
    <property type="match status" value="1"/>
</dbReference>
<evidence type="ECO:0000256" key="3">
    <source>
        <dbReference type="ARBA" id="ARBA00008342"/>
    </source>
</evidence>
<reference evidence="16 17" key="1">
    <citation type="submission" date="2016-10" db="EMBL/GenBank/DDBJ databases">
        <authorList>
            <person name="de Groot N.N."/>
        </authorList>
    </citation>
    <scope>NUCLEOTIDE SEQUENCE [LARGE SCALE GENOMIC DNA]</scope>
    <source>
        <strain evidence="16 17">DSM 26424</strain>
    </source>
</reference>
<organism evidence="16 17">
    <name type="scientific">Salipiger marinus</name>
    <dbReference type="NCBI Taxonomy" id="555512"/>
    <lineage>
        <taxon>Bacteria</taxon>
        <taxon>Pseudomonadati</taxon>
        <taxon>Pseudomonadota</taxon>
        <taxon>Alphaproteobacteria</taxon>
        <taxon>Rhodobacterales</taxon>
        <taxon>Roseobacteraceae</taxon>
        <taxon>Salipiger</taxon>
    </lineage>
</organism>
<sequence length="232" mass="24289">MVDWPEGVVWAVSGPVDPAGLFPVERQAIARAVPSRQAEFAGGRDAARAALAQLGLPPQPIPKGADRAPVWPEGVVASLSHTAGLCLAVAARARDWRALGVDLERALPLDPGLVPTIASPAELDRLAPLEPGLAALHVFGAKEAAYKAQYPLTRSLFGFAAMEALLPDAGLRMVAATGLGQGAELPMRQWRNGGLLLSLCALPQLNRGDFAGPGYEVFPCGLTEPDGRKVKV</sequence>
<feature type="domain" description="4'-phosphopantetheinyl transferase" evidence="14">
    <location>
        <begin position="99"/>
        <end position="175"/>
    </location>
</feature>
<evidence type="ECO:0000256" key="1">
    <source>
        <dbReference type="ARBA" id="ARBA00003937"/>
    </source>
</evidence>
<feature type="binding site" evidence="12">
    <location>
        <position position="44"/>
    </location>
    <ligand>
        <name>CoA</name>
        <dbReference type="ChEBI" id="CHEBI:57287"/>
    </ligand>
</feature>
<evidence type="ECO:0000256" key="9">
    <source>
        <dbReference type="ARBA" id="ARBA00031996"/>
    </source>
</evidence>
<comment type="catalytic activity">
    <reaction evidence="10">
        <text>apo-[aryl-carrier protein] + CoA = holo-[aryl-carrier protein] + adenosine 3',5'-bisphosphate + H(+)</text>
        <dbReference type="Rhea" id="RHEA:48404"/>
        <dbReference type="Rhea" id="RHEA-COMP:15903"/>
        <dbReference type="Rhea" id="RHEA-COMP:17557"/>
        <dbReference type="ChEBI" id="CHEBI:15378"/>
        <dbReference type="ChEBI" id="CHEBI:29999"/>
        <dbReference type="ChEBI" id="CHEBI:57287"/>
        <dbReference type="ChEBI" id="CHEBI:58343"/>
        <dbReference type="ChEBI" id="CHEBI:64479"/>
    </reaction>
</comment>
<comment type="catalytic activity">
    <reaction evidence="11">
        <text>apo-[peptidyl-carrier protein] + CoA = holo-[peptidyl-carrier protein] + adenosine 3',5'-bisphosphate + H(+)</text>
        <dbReference type="Rhea" id="RHEA:46228"/>
        <dbReference type="Rhea" id="RHEA-COMP:11479"/>
        <dbReference type="Rhea" id="RHEA-COMP:11480"/>
        <dbReference type="ChEBI" id="CHEBI:15378"/>
        <dbReference type="ChEBI" id="CHEBI:29999"/>
        <dbReference type="ChEBI" id="CHEBI:57287"/>
        <dbReference type="ChEBI" id="CHEBI:58343"/>
        <dbReference type="ChEBI" id="CHEBI:64479"/>
    </reaction>
</comment>
<evidence type="ECO:0000256" key="5">
    <source>
        <dbReference type="ARBA" id="ARBA00019087"/>
    </source>
</evidence>
<feature type="binding site" evidence="12">
    <location>
        <position position="102"/>
    </location>
    <ligand>
        <name>CoA</name>
        <dbReference type="ChEBI" id="CHEBI:57287"/>
    </ligand>
</feature>
<dbReference type="Gene3D" id="3.90.470.20">
    <property type="entry name" value="4'-phosphopantetheinyl transferase domain"/>
    <property type="match status" value="1"/>
</dbReference>
<comment type="function">
    <text evidence="1">Involved in the biosynthesis of the siderophore enterobactin (enterochelin), which is a macrocyclic trimeric lactone of N-(2,3-dihydroxybenzoyl)-serine. The serine trilactone serves as a scaffolding for the three catechol functionalities that provide hexadentate coordination for the tightly ligated iron(2+) atoms. Plays an essential role in the assembly of the enterobactin by catalyzing the transfer of the 4'-phosphopantetheine (Ppant) moiety from coenzyme A to the apo-domains of both EntB (ArCP domain) and EntF (PCP domain) to yield their holo-forms which make them competent for the activation of 2,3-dihydroxybenzoate (DHB) and L-serine, respectively.</text>
</comment>
<dbReference type="GO" id="GO:0008897">
    <property type="term" value="F:holo-[acyl-carrier-protein] synthase activity"/>
    <property type="evidence" value="ECO:0007669"/>
    <property type="project" value="InterPro"/>
</dbReference>
<keyword evidence="7" id="KW-0259">Enterobactin biosynthesis</keyword>
<keyword evidence="6 16" id="KW-0808">Transferase</keyword>
<feature type="binding site" evidence="12">
    <location>
        <position position="143"/>
    </location>
    <ligand>
        <name>CoA</name>
        <dbReference type="ChEBI" id="CHEBI:57287"/>
    </ligand>
</feature>
<dbReference type="GO" id="GO:0000287">
    <property type="term" value="F:magnesium ion binding"/>
    <property type="evidence" value="ECO:0007669"/>
    <property type="project" value="InterPro"/>
</dbReference>
<keyword evidence="13" id="KW-0479">Metal-binding</keyword>
<feature type="binding site" evidence="13">
    <location>
        <position position="104"/>
    </location>
    <ligand>
        <name>Mg(2+)</name>
        <dbReference type="ChEBI" id="CHEBI:18420"/>
    </ligand>
</feature>
<evidence type="ECO:0000259" key="14">
    <source>
        <dbReference type="Pfam" id="PF01648"/>
    </source>
</evidence>
<evidence type="ECO:0000256" key="2">
    <source>
        <dbReference type="ARBA" id="ARBA00004993"/>
    </source>
</evidence>
<dbReference type="OrthoDB" id="8210607at2"/>
<dbReference type="Proteomes" id="UP000199093">
    <property type="component" value="Unassembled WGS sequence"/>
</dbReference>
<dbReference type="PANTHER" id="PTHR38096:SF1">
    <property type="entry name" value="ENTEROBACTIN SYNTHASE COMPONENT D"/>
    <property type="match status" value="1"/>
</dbReference>
<feature type="binding site" evidence="12">
    <location>
        <position position="147"/>
    </location>
    <ligand>
        <name>CoA</name>
        <dbReference type="ChEBI" id="CHEBI:57287"/>
    </ligand>
</feature>
<keyword evidence="17" id="KW-1185">Reference proteome</keyword>
<feature type="binding site" evidence="13">
    <location>
        <position position="102"/>
    </location>
    <ligand>
        <name>Mg(2+)</name>
        <dbReference type="ChEBI" id="CHEBI:18420"/>
    </ligand>
</feature>
<keyword evidence="13" id="KW-0460">Magnesium</keyword>